<evidence type="ECO:0000313" key="2">
    <source>
        <dbReference type="EMBL" id="EAY25088.1"/>
    </source>
</evidence>
<organism evidence="2 3">
    <name type="scientific">Microscilla marina ATCC 23134</name>
    <dbReference type="NCBI Taxonomy" id="313606"/>
    <lineage>
        <taxon>Bacteria</taxon>
        <taxon>Pseudomonadati</taxon>
        <taxon>Bacteroidota</taxon>
        <taxon>Cytophagia</taxon>
        <taxon>Cytophagales</taxon>
        <taxon>Microscillaceae</taxon>
        <taxon>Microscilla</taxon>
    </lineage>
</organism>
<proteinExistence type="predicted"/>
<dbReference type="Pfam" id="PF19266">
    <property type="entry name" value="CIS_tube"/>
    <property type="match status" value="1"/>
</dbReference>
<accession>A1ZX08</accession>
<reference evidence="2 3" key="1">
    <citation type="submission" date="2007-01" db="EMBL/GenBank/DDBJ databases">
        <authorList>
            <person name="Haygood M."/>
            <person name="Podell S."/>
            <person name="Anderson C."/>
            <person name="Hopkinson B."/>
            <person name="Roe K."/>
            <person name="Barbeau K."/>
            <person name="Gaasterland T."/>
            <person name="Ferriera S."/>
            <person name="Johnson J."/>
            <person name="Kravitz S."/>
            <person name="Beeson K."/>
            <person name="Sutton G."/>
            <person name="Rogers Y.-H."/>
            <person name="Friedman R."/>
            <person name="Frazier M."/>
            <person name="Venter J.C."/>
        </authorList>
    </citation>
    <scope>NUCLEOTIDE SEQUENCE [LARGE SCALE GENOMIC DNA]</scope>
    <source>
        <strain evidence="2 3">ATCC 23134</strain>
    </source>
</reference>
<dbReference type="eggNOG" id="COG1652">
    <property type="taxonomic scope" value="Bacteria"/>
</dbReference>
<dbReference type="Proteomes" id="UP000004095">
    <property type="component" value="Unassembled WGS sequence"/>
</dbReference>
<gene>
    <name evidence="2" type="ORF">M23134_06076</name>
</gene>
<dbReference type="OrthoDB" id="9815939at2"/>
<name>A1ZX08_MICM2</name>
<evidence type="ECO:0000313" key="3">
    <source>
        <dbReference type="Proteomes" id="UP000004095"/>
    </source>
</evidence>
<sequence>MADTPNKLKIQRKAYVGATLKKDNTMTGGTIQSDGSITVAINPANLSYSVNVKYDEVEIPGSTHPVARFKNIQPESVSFDLIFDGTNMIYQNDEGVLEEIEAFKKLTYGYSGTHHDIGYLEISWGSFIFECRLTSLSVKYTLFDEKGNPIRATASCQFRSHTSPDEETKKQKQSSPDLTHVKVVKAGYGLRHMCYEIYGDTKLDVAVAKFNGFTTRYVSEGTEVILPPLQSI</sequence>
<dbReference type="RefSeq" id="WP_002703552.1">
    <property type="nucleotide sequence ID" value="NZ_AAWS01000055.1"/>
</dbReference>
<dbReference type="AlphaFoldDB" id="A1ZX08"/>
<dbReference type="InterPro" id="IPR045361">
    <property type="entry name" value="CIS_tube_prot_N"/>
</dbReference>
<protein>
    <recommendedName>
        <fullName evidence="1">Contractile injection system tube protein N-terminal domain-containing protein</fullName>
    </recommendedName>
</protein>
<evidence type="ECO:0000259" key="1">
    <source>
        <dbReference type="Pfam" id="PF19266"/>
    </source>
</evidence>
<feature type="domain" description="Contractile injection system tube protein N-terminal" evidence="1">
    <location>
        <begin position="32"/>
        <end position="168"/>
    </location>
</feature>
<dbReference type="EMBL" id="AAWS01000055">
    <property type="protein sequence ID" value="EAY25088.1"/>
    <property type="molecule type" value="Genomic_DNA"/>
</dbReference>
<keyword evidence="3" id="KW-1185">Reference proteome</keyword>
<comment type="caution">
    <text evidence="2">The sequence shown here is derived from an EMBL/GenBank/DDBJ whole genome shotgun (WGS) entry which is preliminary data.</text>
</comment>